<keyword evidence="1" id="KW-0812">Transmembrane</keyword>
<dbReference type="EMBL" id="JAZGQO010000010">
    <property type="protein sequence ID" value="KAK6175471.1"/>
    <property type="molecule type" value="Genomic_DNA"/>
</dbReference>
<keyword evidence="1" id="KW-0472">Membrane</keyword>
<feature type="transmembrane region" description="Helical" evidence="1">
    <location>
        <begin position="227"/>
        <end position="250"/>
    </location>
</feature>
<organism evidence="2 3">
    <name type="scientific">Patella caerulea</name>
    <name type="common">Rayed Mediterranean limpet</name>
    <dbReference type="NCBI Taxonomy" id="87958"/>
    <lineage>
        <taxon>Eukaryota</taxon>
        <taxon>Metazoa</taxon>
        <taxon>Spiralia</taxon>
        <taxon>Lophotrochozoa</taxon>
        <taxon>Mollusca</taxon>
        <taxon>Gastropoda</taxon>
        <taxon>Patellogastropoda</taxon>
        <taxon>Patelloidea</taxon>
        <taxon>Patellidae</taxon>
        <taxon>Patella</taxon>
    </lineage>
</organism>
<evidence type="ECO:0000313" key="2">
    <source>
        <dbReference type="EMBL" id="KAK6175471.1"/>
    </source>
</evidence>
<proteinExistence type="predicted"/>
<name>A0AAN8JCK8_PATCE</name>
<feature type="transmembrane region" description="Helical" evidence="1">
    <location>
        <begin position="36"/>
        <end position="60"/>
    </location>
</feature>
<sequence length="285" mass="33613">MCNCKRFALEELHPRNFLFDYLYPEDFIRFQCIQSVFTYILWRSVWAICFIFMLILNGTISDYWTPPNYIHYQWFTYLTHWTSFLLAFVSTMDAICVIQIYLHRPDIVKGEFRQMPWYVKINWLCTTINSNLVLLVTLIHWIFVYKGERVSIFAVVTYGGTALYVTINALITSSPIRILHVVYPMVMVTMYAVTNFVYQEANLANSGASPKSYPGWRTYKDILSTDLVFVVGAGVVHMYLYTLYVIRLLVARAWCTNNRTFIYWQPLESCNTIRQDVRYTYLTAS</sequence>
<accession>A0AAN8JCK8</accession>
<keyword evidence="1" id="KW-1133">Transmembrane helix</keyword>
<keyword evidence="3" id="KW-1185">Reference proteome</keyword>
<dbReference type="InterPro" id="IPR049352">
    <property type="entry name" value="Rost"/>
</dbReference>
<dbReference type="PANTHER" id="PTHR12242">
    <property type="entry name" value="OS02G0130600 PROTEIN-RELATED"/>
    <property type="match status" value="1"/>
</dbReference>
<reference evidence="2 3" key="1">
    <citation type="submission" date="2024-01" db="EMBL/GenBank/DDBJ databases">
        <title>The genome of the rayed Mediterranean limpet Patella caerulea (Linnaeus, 1758).</title>
        <authorList>
            <person name="Anh-Thu Weber A."/>
            <person name="Halstead-Nussloch G."/>
        </authorList>
    </citation>
    <scope>NUCLEOTIDE SEQUENCE [LARGE SCALE GENOMIC DNA]</scope>
    <source>
        <strain evidence="2">AATW-2023a</strain>
        <tissue evidence="2">Whole specimen</tissue>
    </source>
</reference>
<feature type="transmembrane region" description="Helical" evidence="1">
    <location>
        <begin position="150"/>
        <end position="171"/>
    </location>
</feature>
<evidence type="ECO:0000256" key="1">
    <source>
        <dbReference type="SAM" id="Phobius"/>
    </source>
</evidence>
<dbReference type="PANTHER" id="PTHR12242:SF1">
    <property type="entry name" value="MYND-TYPE DOMAIN-CONTAINING PROTEIN"/>
    <property type="match status" value="1"/>
</dbReference>
<dbReference type="Proteomes" id="UP001347796">
    <property type="component" value="Unassembled WGS sequence"/>
</dbReference>
<dbReference type="GO" id="GO:0016020">
    <property type="term" value="C:membrane"/>
    <property type="evidence" value="ECO:0007669"/>
    <property type="project" value="TreeGrafter"/>
</dbReference>
<dbReference type="AlphaFoldDB" id="A0AAN8JCK8"/>
<dbReference type="Pfam" id="PF21534">
    <property type="entry name" value="Rost"/>
    <property type="match status" value="1"/>
</dbReference>
<gene>
    <name evidence="2" type="ORF">SNE40_013930</name>
</gene>
<feature type="transmembrane region" description="Helical" evidence="1">
    <location>
        <begin position="123"/>
        <end position="144"/>
    </location>
</feature>
<feature type="transmembrane region" description="Helical" evidence="1">
    <location>
        <begin position="178"/>
        <end position="198"/>
    </location>
</feature>
<comment type="caution">
    <text evidence="2">The sequence shown here is derived from an EMBL/GenBank/DDBJ whole genome shotgun (WGS) entry which is preliminary data.</text>
</comment>
<feature type="transmembrane region" description="Helical" evidence="1">
    <location>
        <begin position="80"/>
        <end position="102"/>
    </location>
</feature>
<protein>
    <submittedName>
        <fullName evidence="2">Uncharacterized protein</fullName>
    </submittedName>
</protein>
<evidence type="ECO:0000313" key="3">
    <source>
        <dbReference type="Proteomes" id="UP001347796"/>
    </source>
</evidence>